<dbReference type="eggNOG" id="COG5653">
    <property type="taxonomic scope" value="Bacteria"/>
</dbReference>
<accession>C6XKH3</accession>
<feature type="domain" description="BioF2-like acetyltransferase" evidence="1">
    <location>
        <begin position="163"/>
        <end position="306"/>
    </location>
</feature>
<protein>
    <recommendedName>
        <fullName evidence="1">BioF2-like acetyltransferase domain-containing protein</fullName>
    </recommendedName>
</protein>
<dbReference type="RefSeq" id="WP_012777929.1">
    <property type="nucleotide sequence ID" value="NC_012982.1"/>
</dbReference>
<dbReference type="Pfam" id="PF13480">
    <property type="entry name" value="Acetyltransf_6"/>
    <property type="match status" value="1"/>
</dbReference>
<gene>
    <name evidence="2" type="ordered locus">Hbal_0069</name>
</gene>
<dbReference type="HOGENOM" id="CLU_058581_0_0_5"/>
<keyword evidence="3" id="KW-1185">Reference proteome</keyword>
<dbReference type="AlphaFoldDB" id="C6XKH3"/>
<proteinExistence type="predicted"/>
<dbReference type="Proteomes" id="UP000002745">
    <property type="component" value="Chromosome"/>
</dbReference>
<dbReference type="STRING" id="582402.Hbal_0069"/>
<evidence type="ECO:0000259" key="1">
    <source>
        <dbReference type="Pfam" id="PF13480"/>
    </source>
</evidence>
<evidence type="ECO:0000313" key="2">
    <source>
        <dbReference type="EMBL" id="ACT57771.1"/>
    </source>
</evidence>
<dbReference type="EMBL" id="CP001678">
    <property type="protein sequence ID" value="ACT57771.1"/>
    <property type="molecule type" value="Genomic_DNA"/>
</dbReference>
<dbReference type="InterPro" id="IPR016181">
    <property type="entry name" value="Acyl_CoA_acyltransferase"/>
</dbReference>
<organism evidence="2 3">
    <name type="scientific">Hirschia baltica (strain ATCC 49814 / DSM 5838 / IFAM 1418)</name>
    <dbReference type="NCBI Taxonomy" id="582402"/>
    <lineage>
        <taxon>Bacteria</taxon>
        <taxon>Pseudomonadati</taxon>
        <taxon>Pseudomonadota</taxon>
        <taxon>Alphaproteobacteria</taxon>
        <taxon>Hyphomonadales</taxon>
        <taxon>Hyphomonadaceae</taxon>
        <taxon>Hirschia</taxon>
    </lineage>
</organism>
<evidence type="ECO:0000313" key="3">
    <source>
        <dbReference type="Proteomes" id="UP000002745"/>
    </source>
</evidence>
<dbReference type="InterPro" id="IPR038740">
    <property type="entry name" value="BioF2-like_GNAT_dom"/>
</dbReference>
<dbReference type="KEGG" id="hba:Hbal_0069"/>
<dbReference type="SUPFAM" id="SSF55729">
    <property type="entry name" value="Acyl-CoA N-acyltransferases (Nat)"/>
    <property type="match status" value="1"/>
</dbReference>
<name>C6XKH3_HIRBI</name>
<sequence>MWFDVGPLVVKAHCVSPSDLTRDELNAWHRILSENPALRSPYLSPSWAKLVNRSRADSKVVVFTRDSKPVGFLPAQRLNGHAALPLGGPICDYQCYIAGNDTKFDPRLALDALNVQRIDFTGLTDGHACCAPHIKSEDSGMLVDLSSGWEGYQEAKRASGSSVIKRTRKKFRKMKSECKNVTFDAFTHNKSDFETLMQWKRDQWKRTNSVDVMSKPWISQIISDSFDISEESFGGELFTLKSDGELVAALYALKLDKVLHAWFVGYSRDYECYSPGLILFTEAIHAMADAGYEMLDLGGGDYRFKQSLATQTRVAGPGFVGSTNLATLSRSLQYKLRASVEAMPLGPVSDWPAKAMRRVDVMRGMHNSNA</sequence>
<dbReference type="Gene3D" id="3.40.630.30">
    <property type="match status" value="1"/>
</dbReference>
<reference evidence="3" key="1">
    <citation type="journal article" date="2011" name="J. Bacteriol.">
        <title>Genome sequences of eight morphologically diverse alphaproteobacteria.</title>
        <authorList>
            <consortium name="US DOE Joint Genome Institute"/>
            <person name="Brown P.J."/>
            <person name="Kysela D.T."/>
            <person name="Buechlein A."/>
            <person name="Hemmerich C."/>
            <person name="Brun Y.V."/>
        </authorList>
    </citation>
    <scope>NUCLEOTIDE SEQUENCE [LARGE SCALE GENOMIC DNA]</scope>
    <source>
        <strain evidence="3">ATCC 49814 / DSM 5838 / IFAM 1418</strain>
    </source>
</reference>